<keyword evidence="1" id="KW-0812">Transmembrane</keyword>
<dbReference type="Proteomes" id="UP001273209">
    <property type="component" value="Unassembled WGS sequence"/>
</dbReference>
<proteinExistence type="predicted"/>
<dbReference type="GeneID" id="87922578"/>
<dbReference type="AlphaFoldDB" id="A0AAE1I970"/>
<reference evidence="2" key="1">
    <citation type="submission" date="2023-11" db="EMBL/GenBank/DDBJ databases">
        <title>The genome sequences of three competitors of mushroom-forming fungi.</title>
        <authorList>
            <person name="Beijen E."/>
            <person name="Ohm R.A."/>
        </authorList>
    </citation>
    <scope>NUCLEOTIDE SEQUENCE</scope>
    <source>
        <strain evidence="2">CBS 100526</strain>
    </source>
</reference>
<name>A0AAE1I970_9HYPO</name>
<feature type="transmembrane region" description="Helical" evidence="1">
    <location>
        <begin position="108"/>
        <end position="135"/>
    </location>
</feature>
<evidence type="ECO:0000313" key="2">
    <source>
        <dbReference type="EMBL" id="KAK4067161.1"/>
    </source>
</evidence>
<accession>A0AAE1I970</accession>
<dbReference type="EMBL" id="JAWRVG010000036">
    <property type="protein sequence ID" value="KAK4067161.1"/>
    <property type="molecule type" value="Genomic_DNA"/>
</dbReference>
<sequence length="147" mass="16652">MDMDKVTLLTASRLEPTVAIRPHSTVVARLGRTLAIPLQLHHRFKHISSFICLQTYFISSTLLISTRYALFYAFLASAFILKHAFAMSSKAIVDVWDSKSIQKVRARIFYEFAVFILGCGNAIFLIVFWPGWLILAPALFALWQLTG</sequence>
<dbReference type="RefSeq" id="XP_062753222.1">
    <property type="nucleotide sequence ID" value="XM_062902674.1"/>
</dbReference>
<organism evidence="2 3">
    <name type="scientific">Trichoderma aggressivum f. europaeum</name>
    <dbReference type="NCBI Taxonomy" id="173218"/>
    <lineage>
        <taxon>Eukaryota</taxon>
        <taxon>Fungi</taxon>
        <taxon>Dikarya</taxon>
        <taxon>Ascomycota</taxon>
        <taxon>Pezizomycotina</taxon>
        <taxon>Sordariomycetes</taxon>
        <taxon>Hypocreomycetidae</taxon>
        <taxon>Hypocreales</taxon>
        <taxon>Hypocreaceae</taxon>
        <taxon>Trichoderma</taxon>
    </lineage>
</organism>
<keyword evidence="3" id="KW-1185">Reference proteome</keyword>
<comment type="caution">
    <text evidence="2">The sequence shown here is derived from an EMBL/GenBank/DDBJ whole genome shotgun (WGS) entry which is preliminary data.</text>
</comment>
<evidence type="ECO:0000313" key="3">
    <source>
        <dbReference type="Proteomes" id="UP001273209"/>
    </source>
</evidence>
<keyword evidence="1" id="KW-0472">Membrane</keyword>
<evidence type="ECO:0000256" key="1">
    <source>
        <dbReference type="SAM" id="Phobius"/>
    </source>
</evidence>
<keyword evidence="1" id="KW-1133">Transmembrane helix</keyword>
<gene>
    <name evidence="2" type="ORF">Triagg1_7889</name>
</gene>
<protein>
    <submittedName>
        <fullName evidence="2">Uncharacterized protein</fullName>
    </submittedName>
</protein>